<protein>
    <submittedName>
        <fullName evidence="2">Toll/interleukin-1 receptor domain-containing protein</fullName>
    </submittedName>
</protein>
<evidence type="ECO:0000313" key="2">
    <source>
        <dbReference type="EMBL" id="HAE8210984.1"/>
    </source>
</evidence>
<dbReference type="InterPro" id="IPR000157">
    <property type="entry name" value="TIR_dom"/>
</dbReference>
<sequence>MTVFISYRHTDRAQAMTINNRLTREGISTYLDVLDVESQSTDDITSVITRRIRESTHLIAVVSSQTAQSWWVPFEIGEATITNRRICSYRTTVSELPEYLSKWPQMTKPVEIELFIQSYKNEISGKRQITLESFNGSEAMRHVDKMNADKFHADLKQKIWRGY</sequence>
<organism evidence="2">
    <name type="scientific">Salmonella enterica subsp. salamae serovar 42:f,g,t:--</name>
    <dbReference type="NCBI Taxonomy" id="41518"/>
    <lineage>
        <taxon>Bacteria</taxon>
        <taxon>Pseudomonadati</taxon>
        <taxon>Pseudomonadota</taxon>
        <taxon>Gammaproteobacteria</taxon>
        <taxon>Enterobacterales</taxon>
        <taxon>Enterobacteriaceae</taxon>
        <taxon>Salmonella</taxon>
    </lineage>
</organism>
<dbReference type="InterPro" id="IPR035897">
    <property type="entry name" value="Toll_tir_struct_dom_sf"/>
</dbReference>
<reference evidence="2" key="2">
    <citation type="submission" date="2018-07" db="EMBL/GenBank/DDBJ databases">
        <authorList>
            <consortium name="NCBI Pathogen Detection Project"/>
        </authorList>
    </citation>
    <scope>NUCLEOTIDE SEQUENCE</scope>
    <source>
        <strain evidence="2">3472-64</strain>
    </source>
</reference>
<reference evidence="2" key="1">
    <citation type="journal article" date="2018" name="Genome Biol.">
        <title>SKESA: strategic k-mer extension for scrupulous assemblies.</title>
        <authorList>
            <person name="Souvorov A."/>
            <person name="Agarwala R."/>
            <person name="Lipman D.J."/>
        </authorList>
    </citation>
    <scope>NUCLEOTIDE SEQUENCE</scope>
    <source>
        <strain evidence="2">3472-64</strain>
    </source>
</reference>
<evidence type="ECO:0000259" key="1">
    <source>
        <dbReference type="PROSITE" id="PS50104"/>
    </source>
</evidence>
<proteinExistence type="predicted"/>
<dbReference type="Pfam" id="PF13676">
    <property type="entry name" value="TIR_2"/>
    <property type="match status" value="1"/>
</dbReference>
<dbReference type="AlphaFoldDB" id="A0A737LPC0"/>
<name>A0A737LPC0_SALER</name>
<feature type="domain" description="TIR" evidence="1">
    <location>
        <begin position="1"/>
        <end position="163"/>
    </location>
</feature>
<dbReference type="EMBL" id="DAATEH010000078">
    <property type="protein sequence ID" value="HAE8210984.1"/>
    <property type="molecule type" value="Genomic_DNA"/>
</dbReference>
<dbReference type="GO" id="GO:0007165">
    <property type="term" value="P:signal transduction"/>
    <property type="evidence" value="ECO:0007669"/>
    <property type="project" value="InterPro"/>
</dbReference>
<dbReference type="RefSeq" id="WP_046093851.1">
    <property type="nucleotide sequence ID" value="NZ_JXTT01000039.1"/>
</dbReference>
<dbReference type="SUPFAM" id="SSF52200">
    <property type="entry name" value="Toll/Interleukin receptor TIR domain"/>
    <property type="match status" value="1"/>
</dbReference>
<keyword evidence="2" id="KW-0675">Receptor</keyword>
<dbReference type="PROSITE" id="PS50104">
    <property type="entry name" value="TIR"/>
    <property type="match status" value="1"/>
</dbReference>
<gene>
    <name evidence="2" type="ORF">GND11_004428</name>
</gene>
<accession>A0A737LPC0</accession>
<comment type="caution">
    <text evidence="2">The sequence shown here is derived from an EMBL/GenBank/DDBJ whole genome shotgun (WGS) entry which is preliminary data.</text>
</comment>
<dbReference type="Gene3D" id="3.40.50.10140">
    <property type="entry name" value="Toll/interleukin-1 receptor homology (TIR) domain"/>
    <property type="match status" value="1"/>
</dbReference>